<name>A0A8S1J5G6_9CHLO</name>
<evidence type="ECO:0000256" key="1">
    <source>
        <dbReference type="ARBA" id="ARBA00022737"/>
    </source>
</evidence>
<dbReference type="Proteomes" id="UP000708148">
    <property type="component" value="Unassembled WGS sequence"/>
</dbReference>
<gene>
    <name evidence="6" type="ORF">OSTQU699_LOCUS7992</name>
</gene>
<keyword evidence="2 3" id="KW-0040">ANK repeat</keyword>
<dbReference type="PANTHER" id="PTHR24203:SF45">
    <property type="entry name" value="ANKYRIN REPEAT DOMAIN 6"/>
    <property type="match status" value="1"/>
</dbReference>
<evidence type="ECO:0000256" key="3">
    <source>
        <dbReference type="PROSITE-ProRule" id="PRU00023"/>
    </source>
</evidence>
<feature type="compositionally biased region" description="Low complexity" evidence="5">
    <location>
        <begin position="110"/>
        <end position="121"/>
    </location>
</feature>
<dbReference type="PROSITE" id="PS50297">
    <property type="entry name" value="ANK_REP_REGION"/>
    <property type="match status" value="2"/>
</dbReference>
<dbReference type="OrthoDB" id="1854229at2759"/>
<feature type="region of interest" description="Disordered" evidence="5">
    <location>
        <begin position="391"/>
        <end position="493"/>
    </location>
</feature>
<feature type="region of interest" description="Disordered" evidence="5">
    <location>
        <begin position="99"/>
        <end position="155"/>
    </location>
</feature>
<dbReference type="SUPFAM" id="SSF48403">
    <property type="entry name" value="Ankyrin repeat"/>
    <property type="match status" value="1"/>
</dbReference>
<reference evidence="6" key="1">
    <citation type="submission" date="2020-12" db="EMBL/GenBank/DDBJ databases">
        <authorList>
            <person name="Iha C."/>
        </authorList>
    </citation>
    <scope>NUCLEOTIDE SEQUENCE</scope>
</reference>
<dbReference type="Pfam" id="PF12796">
    <property type="entry name" value="Ank_2"/>
    <property type="match status" value="1"/>
</dbReference>
<feature type="repeat" description="ANK" evidence="3">
    <location>
        <begin position="775"/>
        <end position="807"/>
    </location>
</feature>
<dbReference type="EMBL" id="CAJHUC010001897">
    <property type="protein sequence ID" value="CAD7702635.1"/>
    <property type="molecule type" value="Genomic_DNA"/>
</dbReference>
<evidence type="ECO:0000256" key="5">
    <source>
        <dbReference type="SAM" id="MobiDB-lite"/>
    </source>
</evidence>
<evidence type="ECO:0000313" key="7">
    <source>
        <dbReference type="Proteomes" id="UP000708148"/>
    </source>
</evidence>
<organism evidence="6 7">
    <name type="scientific">Ostreobium quekettii</name>
    <dbReference type="NCBI Taxonomy" id="121088"/>
    <lineage>
        <taxon>Eukaryota</taxon>
        <taxon>Viridiplantae</taxon>
        <taxon>Chlorophyta</taxon>
        <taxon>core chlorophytes</taxon>
        <taxon>Ulvophyceae</taxon>
        <taxon>TCBD clade</taxon>
        <taxon>Bryopsidales</taxon>
        <taxon>Ostreobineae</taxon>
        <taxon>Ostreobiaceae</taxon>
        <taxon>Ostreobium</taxon>
    </lineage>
</organism>
<keyword evidence="1" id="KW-0677">Repeat</keyword>
<sequence>MWKRRIQRSQITRLLEQHNGREMGGAGVLDATPGANMHAEMLSAPPAKKSSMGKGHSPGPGASMHHLVVSNATTHDLLVVACNNEVKRRCVDEFVRSQSERHHQSGPPEALANSCSSLASCPDPSSPSTDRIGAGVIYDQDQDRDGRLRDPSHVVDGGYESPWLSRVAEFDESCSDSGEMEYTQETPQAPHQSWMGVSVHEYMKEFQEHYQYAGWGPSEGWQVVPPVGVATFDSCEMGLIYLTILEFNPAAREPQVLAQNIAKSCSCTIVVAEGQVWNAKDRWRAGDENWLVKMSAPWLGNEATCAKALAAIKSVRNPETKAHLLSRVSKQLHNLKSHKNMHIKCAADEALLNLQESEGVSLVFHEKIAHEQQLADGIRAQMREAKRLDRELRQAGEYTPRGLIGTPRGTPRQLAEEPRKHRQKGADSPVKKKHTGAKEPTSPMAGAKRQSRESKDGGTPRSMHGTSPQRPGKEQKDQKMPPPGEVLKRQEKKVKELTKQVMLERRKGEEIKVQALEFMKQNKELKDAIVQIHNQGSRDDLKAQVEHLKKQNRKLKEANAQNLEDRHKFGDLGSEVEQLREKNRELQEAVDALRSSQDEEGLESEASRRHMGQLRAAQLQWKQSERALRSELERIKVQNCELREANALLLQGPPIRRRLEIEIEEIKESNRGLVEAIADFRGWERCEAEMEIFEDHFKNILSRYEPSEEQKAAMLDAAAQGKGSHLQLMLDKGIDPNFVDEGGDTPLHKAARYGKEDAVIILLGAGALCDAQNDIDYTAMHWAACFGRIGVARLLLDYGANAQIFAKGGGPLEMPKGTPARIAHKHGYTDVLELFEDVVGPEEFEESEGESGEDYFEWDGPSLELPDDMSDQSGWGARSDCASDVL</sequence>
<keyword evidence="7" id="KW-1185">Reference proteome</keyword>
<dbReference type="SMART" id="SM00248">
    <property type="entry name" value="ANK"/>
    <property type="match status" value="3"/>
</dbReference>
<evidence type="ECO:0000256" key="4">
    <source>
        <dbReference type="SAM" id="Coils"/>
    </source>
</evidence>
<dbReference type="AlphaFoldDB" id="A0A8S1J5G6"/>
<keyword evidence="4" id="KW-0175">Coiled coil</keyword>
<protein>
    <submittedName>
        <fullName evidence="6">Uncharacterized protein</fullName>
    </submittedName>
</protein>
<proteinExistence type="predicted"/>
<accession>A0A8S1J5G6</accession>
<comment type="caution">
    <text evidence="6">The sequence shown here is derived from an EMBL/GenBank/DDBJ whole genome shotgun (WGS) entry which is preliminary data.</text>
</comment>
<evidence type="ECO:0000256" key="2">
    <source>
        <dbReference type="ARBA" id="ARBA00023043"/>
    </source>
</evidence>
<dbReference type="Gene3D" id="1.25.40.20">
    <property type="entry name" value="Ankyrin repeat-containing domain"/>
    <property type="match status" value="1"/>
</dbReference>
<feature type="coiled-coil region" evidence="4">
    <location>
        <begin position="538"/>
        <end position="599"/>
    </location>
</feature>
<feature type="repeat" description="ANK" evidence="3">
    <location>
        <begin position="742"/>
        <end position="774"/>
    </location>
</feature>
<dbReference type="PANTHER" id="PTHR24203">
    <property type="entry name" value="ANKYRIN REPEAT FAMILY PROTEIN"/>
    <property type="match status" value="1"/>
</dbReference>
<dbReference type="PROSITE" id="PS50088">
    <property type="entry name" value="ANK_REPEAT"/>
    <property type="match status" value="2"/>
</dbReference>
<feature type="compositionally biased region" description="Acidic residues" evidence="5">
    <location>
        <begin position="842"/>
        <end position="857"/>
    </location>
</feature>
<evidence type="ECO:0000313" key="6">
    <source>
        <dbReference type="EMBL" id="CAD7702635.1"/>
    </source>
</evidence>
<feature type="compositionally biased region" description="Basic and acidic residues" evidence="5">
    <location>
        <begin position="141"/>
        <end position="153"/>
    </location>
</feature>
<dbReference type="InterPro" id="IPR036770">
    <property type="entry name" value="Ankyrin_rpt-contain_sf"/>
</dbReference>
<feature type="region of interest" description="Disordered" evidence="5">
    <location>
        <begin position="842"/>
        <end position="886"/>
    </location>
</feature>
<dbReference type="InterPro" id="IPR002110">
    <property type="entry name" value="Ankyrin_rpt"/>
</dbReference>